<accession>A0AAN9XNB4</accession>
<keyword evidence="1" id="KW-0175">Coiled coil</keyword>
<evidence type="ECO:0000256" key="1">
    <source>
        <dbReference type="SAM" id="Coils"/>
    </source>
</evidence>
<feature type="coiled-coil region" evidence="1">
    <location>
        <begin position="50"/>
        <end position="81"/>
    </location>
</feature>
<dbReference type="EMBL" id="JAYMYS010000003">
    <property type="protein sequence ID" value="KAK7400106.1"/>
    <property type="molecule type" value="Genomic_DNA"/>
</dbReference>
<dbReference type="InterPro" id="IPR046848">
    <property type="entry name" value="E_motif"/>
</dbReference>
<keyword evidence="3" id="KW-1185">Reference proteome</keyword>
<comment type="caution">
    <text evidence="2">The sequence shown here is derived from an EMBL/GenBank/DDBJ whole genome shotgun (WGS) entry which is preliminary data.</text>
</comment>
<proteinExistence type="predicted"/>
<dbReference type="Proteomes" id="UP001386955">
    <property type="component" value="Unassembled WGS sequence"/>
</dbReference>
<dbReference type="AlphaFoldDB" id="A0AAN9XNB4"/>
<gene>
    <name evidence="2" type="ORF">VNO78_11306</name>
</gene>
<protein>
    <submittedName>
        <fullName evidence="2">Uncharacterized protein</fullName>
    </submittedName>
</protein>
<reference evidence="2 3" key="1">
    <citation type="submission" date="2024-01" db="EMBL/GenBank/DDBJ databases">
        <title>The genomes of 5 underutilized Papilionoideae crops provide insights into root nodulation and disease resistanc.</title>
        <authorList>
            <person name="Jiang F."/>
        </authorList>
    </citation>
    <scope>NUCLEOTIDE SEQUENCE [LARGE SCALE GENOMIC DNA]</scope>
    <source>
        <strain evidence="2">DUOXIRENSHENG_FW03</strain>
        <tissue evidence="2">Leaves</tissue>
    </source>
</reference>
<evidence type="ECO:0000313" key="3">
    <source>
        <dbReference type="Proteomes" id="UP001386955"/>
    </source>
</evidence>
<organism evidence="2 3">
    <name type="scientific">Psophocarpus tetragonolobus</name>
    <name type="common">Winged bean</name>
    <name type="synonym">Dolichos tetragonolobus</name>
    <dbReference type="NCBI Taxonomy" id="3891"/>
    <lineage>
        <taxon>Eukaryota</taxon>
        <taxon>Viridiplantae</taxon>
        <taxon>Streptophyta</taxon>
        <taxon>Embryophyta</taxon>
        <taxon>Tracheophyta</taxon>
        <taxon>Spermatophyta</taxon>
        <taxon>Magnoliopsida</taxon>
        <taxon>eudicotyledons</taxon>
        <taxon>Gunneridae</taxon>
        <taxon>Pentapetalae</taxon>
        <taxon>rosids</taxon>
        <taxon>fabids</taxon>
        <taxon>Fabales</taxon>
        <taxon>Fabaceae</taxon>
        <taxon>Papilionoideae</taxon>
        <taxon>50 kb inversion clade</taxon>
        <taxon>NPAAA clade</taxon>
        <taxon>indigoferoid/millettioid clade</taxon>
        <taxon>Phaseoleae</taxon>
        <taxon>Psophocarpus</taxon>
    </lineage>
</organism>
<dbReference type="Pfam" id="PF20431">
    <property type="entry name" value="E_motif"/>
    <property type="match status" value="1"/>
</dbReference>
<evidence type="ECO:0000313" key="2">
    <source>
        <dbReference type="EMBL" id="KAK7400106.1"/>
    </source>
</evidence>
<sequence>MNIHCYLLRSGFPYRFELAIKSTFDLEPENVGNYVLSAKLYSVVGIWRDAEKIRDIMKTKEEQLERKKKEVKAMKKEVTLNDNVDKTVEAIEETIVIVSSSVQPQLKHKASATKAKDKALVLLPPEENSILGIHFFH</sequence>
<name>A0AAN9XNB4_PSOTE</name>